<dbReference type="GO" id="GO:0030544">
    <property type="term" value="F:Hsp70 protein binding"/>
    <property type="evidence" value="ECO:0007669"/>
    <property type="project" value="InterPro"/>
</dbReference>
<feature type="coiled-coil region" evidence="1">
    <location>
        <begin position="430"/>
        <end position="465"/>
    </location>
</feature>
<dbReference type="Pfam" id="PF21884">
    <property type="entry name" value="ZUO1-like_ZHD"/>
    <property type="match status" value="1"/>
</dbReference>
<dbReference type="InterPro" id="IPR001005">
    <property type="entry name" value="SANT/Myb"/>
</dbReference>
<dbReference type="Proteomes" id="UP000256970">
    <property type="component" value="Unassembled WGS sequence"/>
</dbReference>
<dbReference type="SUPFAM" id="SSF46565">
    <property type="entry name" value="Chaperone J-domain"/>
    <property type="match status" value="1"/>
</dbReference>
<dbReference type="InterPro" id="IPR054076">
    <property type="entry name" value="ZUO1-like_ZHD"/>
</dbReference>
<evidence type="ECO:0008006" key="8">
    <source>
        <dbReference type="Google" id="ProtNLM"/>
    </source>
</evidence>
<dbReference type="CDD" id="cd00167">
    <property type="entry name" value="SANT"/>
    <property type="match status" value="2"/>
</dbReference>
<name>A0A383VE96_TETOB</name>
<dbReference type="GO" id="GO:0043022">
    <property type="term" value="F:ribosome binding"/>
    <property type="evidence" value="ECO:0007669"/>
    <property type="project" value="InterPro"/>
</dbReference>
<dbReference type="InterPro" id="IPR044634">
    <property type="entry name" value="Zuotin/DnaJC2"/>
</dbReference>
<dbReference type="GO" id="GO:0005829">
    <property type="term" value="C:cytosol"/>
    <property type="evidence" value="ECO:0007669"/>
    <property type="project" value="TreeGrafter"/>
</dbReference>
<evidence type="ECO:0000313" key="6">
    <source>
        <dbReference type="EMBL" id="SZX63099.1"/>
    </source>
</evidence>
<dbReference type="SMART" id="SM00271">
    <property type="entry name" value="DnaJ"/>
    <property type="match status" value="1"/>
</dbReference>
<proteinExistence type="predicted"/>
<dbReference type="GO" id="GO:0006450">
    <property type="term" value="P:regulation of translational fidelity"/>
    <property type="evidence" value="ECO:0007669"/>
    <property type="project" value="InterPro"/>
</dbReference>
<evidence type="ECO:0000259" key="4">
    <source>
        <dbReference type="PROSITE" id="PS50090"/>
    </source>
</evidence>
<gene>
    <name evidence="6" type="ORF">BQ4739_LOCUS3662</name>
    <name evidence="5" type="ORF">BQ4739_LOCUS463</name>
</gene>
<dbReference type="InterPro" id="IPR036869">
    <property type="entry name" value="J_dom_sf"/>
</dbReference>
<keyword evidence="1" id="KW-0175">Coiled coil</keyword>
<feature type="compositionally biased region" description="Basic and acidic residues" evidence="2">
    <location>
        <begin position="308"/>
        <end position="374"/>
    </location>
</feature>
<evidence type="ECO:0000256" key="2">
    <source>
        <dbReference type="SAM" id="MobiDB-lite"/>
    </source>
</evidence>
<dbReference type="Gene3D" id="1.10.10.60">
    <property type="entry name" value="Homeodomain-like"/>
    <property type="match status" value="2"/>
</dbReference>
<dbReference type="InterPro" id="IPR009057">
    <property type="entry name" value="Homeodomain-like_sf"/>
</dbReference>
<dbReference type="PROSITE" id="PS00636">
    <property type="entry name" value="DNAJ_1"/>
    <property type="match status" value="1"/>
</dbReference>
<dbReference type="EMBL" id="FNXT01000284">
    <property type="protein sequence ID" value="SZX63099.1"/>
    <property type="molecule type" value="Genomic_DNA"/>
</dbReference>
<organism evidence="6 7">
    <name type="scientific">Tetradesmus obliquus</name>
    <name type="common">Green alga</name>
    <name type="synonym">Acutodesmus obliquus</name>
    <dbReference type="NCBI Taxonomy" id="3088"/>
    <lineage>
        <taxon>Eukaryota</taxon>
        <taxon>Viridiplantae</taxon>
        <taxon>Chlorophyta</taxon>
        <taxon>core chlorophytes</taxon>
        <taxon>Chlorophyceae</taxon>
        <taxon>CS clade</taxon>
        <taxon>Sphaeropleales</taxon>
        <taxon>Scenedesmaceae</taxon>
        <taxon>Tetradesmus</taxon>
    </lineage>
</organism>
<dbReference type="PANTHER" id="PTHR43999:SF1">
    <property type="entry name" value="DNAJ HOMOLOG SUBFAMILY C MEMBER 2"/>
    <property type="match status" value="1"/>
</dbReference>
<sequence>MARKRLLLLEYDEVAAADVGVLCSLAGPVAYSRKEPVGHIFHYKVMLQQGLIDPPAEPSSSDDEDSGDASSAAGSSKVHASSSVGSNLDDMQPPPGVSWKKSKAKKKQAKSKDVDYYELLGLQHERFMATEAQLKQAYRKACLEHHPDKKLVGVDCEDAKSAAEEHFKQIQAAYDTLSDPAKRREYDSTDEFDDSLPLDCAPADFFKVFAPAFRRNARWSVDPKVPDVGDEGSPWDEVSAFYDFWYGFKSWREFPHPDEEDVEGAESREHKRWIERINSKLREKGKKEEGRRLREFVDAAYRVDPRVTARKAEQAAERERKKNEKAEAKRAQEQAAQRQKEEEEARKRAEEEAAKAAAAEAKKIRDAEKQAMKKERQRLRKLADGGEGQQRLLSIDDTERLCQSLDLSQMQQLGEAATAATEPAARAAVLAGAVAALDEREEQADRQKEEKKREAEAALKNLAKRDHAKKMQEMREWGDDELRMLDKAVKKFPMGTPRRWEQVAAYVRTRTLDEVLLMVKEHQGASSTRMAKQEDWKGAAKKRADVTSEADLRVAAFTDVNVNITGEAATVLVPGATNSSGGASTPSSSADNSRRSSATGAPAAAAAAAADTSSSKSSSGGGAAAAAVPNGTAKPAAAAAAAAAPKPAAAAAAAAKPAAAAAAAKPAAAAADQPAAAAAAAAKPAAAKKVVATDSGEWNEEQELALVQALKQFGKELPDRWERIATVVPGKGKAACFKRFKELRDVFRAKKDGAA</sequence>
<dbReference type="Pfam" id="PF00249">
    <property type="entry name" value="Myb_DNA-binding"/>
    <property type="match status" value="1"/>
</dbReference>
<dbReference type="STRING" id="3088.A0A383VE96"/>
<dbReference type="CDD" id="cd06257">
    <property type="entry name" value="DnaJ"/>
    <property type="match status" value="1"/>
</dbReference>
<feature type="region of interest" description="Disordered" evidence="2">
    <location>
        <begin position="308"/>
        <end position="391"/>
    </location>
</feature>
<dbReference type="PROSITE" id="PS50090">
    <property type="entry name" value="MYB_LIKE"/>
    <property type="match status" value="1"/>
</dbReference>
<dbReference type="EMBL" id="FNXT01000031">
    <property type="protein sequence ID" value="SZX59861.1"/>
    <property type="molecule type" value="Genomic_DNA"/>
</dbReference>
<dbReference type="Pfam" id="PF00226">
    <property type="entry name" value="DnaJ"/>
    <property type="match status" value="1"/>
</dbReference>
<evidence type="ECO:0000313" key="7">
    <source>
        <dbReference type="Proteomes" id="UP000256970"/>
    </source>
</evidence>
<dbReference type="AlphaFoldDB" id="A0A383VE96"/>
<feature type="region of interest" description="Disordered" evidence="2">
    <location>
        <begin position="52"/>
        <end position="106"/>
    </location>
</feature>
<feature type="region of interest" description="Disordered" evidence="2">
    <location>
        <begin position="574"/>
        <end position="604"/>
    </location>
</feature>
<dbReference type="GO" id="GO:0051083">
    <property type="term" value="P:'de novo' cotranslational protein folding"/>
    <property type="evidence" value="ECO:0007669"/>
    <property type="project" value="InterPro"/>
</dbReference>
<reference evidence="6 7" key="1">
    <citation type="submission" date="2016-10" db="EMBL/GenBank/DDBJ databases">
        <authorList>
            <person name="Cai Z."/>
        </authorList>
    </citation>
    <scope>NUCLEOTIDE SEQUENCE [LARGE SCALE GENOMIC DNA]</scope>
</reference>
<protein>
    <recommendedName>
        <fullName evidence="8">DnaJ homolog subfamily C member 2</fullName>
    </recommendedName>
</protein>
<dbReference type="PRINTS" id="PR00625">
    <property type="entry name" value="JDOMAIN"/>
</dbReference>
<evidence type="ECO:0000256" key="1">
    <source>
        <dbReference type="SAM" id="Coils"/>
    </source>
</evidence>
<feature type="compositionally biased region" description="Low complexity" evidence="2">
    <location>
        <begin position="68"/>
        <end position="86"/>
    </location>
</feature>
<dbReference type="Pfam" id="PF23082">
    <property type="entry name" value="Myb_DNA-binding_2"/>
    <property type="match status" value="1"/>
</dbReference>
<dbReference type="PANTHER" id="PTHR43999">
    <property type="entry name" value="DNAJ HOMOLOG SUBFAMILY C MEMBER 2"/>
    <property type="match status" value="1"/>
</dbReference>
<dbReference type="InterPro" id="IPR001623">
    <property type="entry name" value="DnaJ_domain"/>
</dbReference>
<dbReference type="Gene3D" id="1.10.287.110">
    <property type="entry name" value="DnaJ domain"/>
    <property type="match status" value="1"/>
</dbReference>
<accession>A0A383VE96</accession>
<keyword evidence="7" id="KW-1185">Reference proteome</keyword>
<evidence type="ECO:0000259" key="3">
    <source>
        <dbReference type="PROSITE" id="PS50076"/>
    </source>
</evidence>
<evidence type="ECO:0000313" key="5">
    <source>
        <dbReference type="EMBL" id="SZX59861.1"/>
    </source>
</evidence>
<dbReference type="SMART" id="SM00717">
    <property type="entry name" value="SANT"/>
    <property type="match status" value="2"/>
</dbReference>
<dbReference type="InterPro" id="IPR018253">
    <property type="entry name" value="DnaJ_domain_CS"/>
</dbReference>
<dbReference type="SUPFAM" id="SSF46689">
    <property type="entry name" value="Homeodomain-like"/>
    <property type="match status" value="2"/>
</dbReference>
<feature type="domain" description="J" evidence="3">
    <location>
        <begin position="115"/>
        <end position="190"/>
    </location>
</feature>
<feature type="domain" description="Myb-like" evidence="4">
    <location>
        <begin position="696"/>
        <end position="744"/>
    </location>
</feature>
<dbReference type="PROSITE" id="PS50076">
    <property type="entry name" value="DNAJ_2"/>
    <property type="match status" value="1"/>
</dbReference>
<dbReference type="FunFam" id="1.10.10.60:FF:000416">
    <property type="entry name" value="Myb family transcription factor"/>
    <property type="match status" value="1"/>
</dbReference>